<gene>
    <name evidence="2" type="ORF">BC781_102650</name>
</gene>
<organism evidence="2 3">
    <name type="scientific">Sediminitomix flava</name>
    <dbReference type="NCBI Taxonomy" id="379075"/>
    <lineage>
        <taxon>Bacteria</taxon>
        <taxon>Pseudomonadati</taxon>
        <taxon>Bacteroidota</taxon>
        <taxon>Cytophagia</taxon>
        <taxon>Cytophagales</taxon>
        <taxon>Flammeovirgaceae</taxon>
        <taxon>Sediminitomix</taxon>
    </lineage>
</organism>
<keyword evidence="1" id="KW-0472">Membrane</keyword>
<proteinExistence type="predicted"/>
<dbReference type="EMBL" id="QGDO01000002">
    <property type="protein sequence ID" value="PWJ43102.1"/>
    <property type="molecule type" value="Genomic_DNA"/>
</dbReference>
<sequence>MEEVEKGSVYHDKHCRKSSRENKIGIFSMLIGLNFLGLAAFWLKAMDIDSPPSEMRNTIIFFVLAIVFLSLMKFGIRPYVKKRKQFAESFFSHLKKIYFVEREYVLVQKDDNYGLLDTEYISLMPCIYSKLDFKKIDRYIVVEKDGKEGVCNAFGKNIIPTEYDEIVEYDIMKRCFICLKGDKVERRDKRGRILSDLLQ</sequence>
<comment type="caution">
    <text evidence="2">The sequence shown here is derived from an EMBL/GenBank/DDBJ whole genome shotgun (WGS) entry which is preliminary data.</text>
</comment>
<dbReference type="AlphaFoldDB" id="A0A315ZCT9"/>
<evidence type="ECO:0000256" key="1">
    <source>
        <dbReference type="SAM" id="Phobius"/>
    </source>
</evidence>
<keyword evidence="1" id="KW-1133">Transmembrane helix</keyword>
<name>A0A315ZCT9_SEDFL</name>
<dbReference type="Proteomes" id="UP000245535">
    <property type="component" value="Unassembled WGS sequence"/>
</dbReference>
<protein>
    <submittedName>
        <fullName evidence="2">Uncharacterized protein</fullName>
    </submittedName>
</protein>
<keyword evidence="3" id="KW-1185">Reference proteome</keyword>
<dbReference type="OrthoDB" id="2485468at2"/>
<dbReference type="RefSeq" id="WP_109617371.1">
    <property type="nucleotide sequence ID" value="NZ_QGDO01000002.1"/>
</dbReference>
<feature type="transmembrane region" description="Helical" evidence="1">
    <location>
        <begin position="55"/>
        <end position="76"/>
    </location>
</feature>
<evidence type="ECO:0000313" key="3">
    <source>
        <dbReference type="Proteomes" id="UP000245535"/>
    </source>
</evidence>
<accession>A0A315ZCT9</accession>
<feature type="transmembrane region" description="Helical" evidence="1">
    <location>
        <begin position="24"/>
        <end position="43"/>
    </location>
</feature>
<reference evidence="2 3" key="1">
    <citation type="submission" date="2018-03" db="EMBL/GenBank/DDBJ databases">
        <title>Genomic Encyclopedia of Archaeal and Bacterial Type Strains, Phase II (KMG-II): from individual species to whole genera.</title>
        <authorList>
            <person name="Goeker M."/>
        </authorList>
    </citation>
    <scope>NUCLEOTIDE SEQUENCE [LARGE SCALE GENOMIC DNA]</scope>
    <source>
        <strain evidence="2 3">DSM 28229</strain>
    </source>
</reference>
<evidence type="ECO:0000313" key="2">
    <source>
        <dbReference type="EMBL" id="PWJ43102.1"/>
    </source>
</evidence>
<keyword evidence="1" id="KW-0812">Transmembrane</keyword>